<evidence type="ECO:0000313" key="7">
    <source>
        <dbReference type="EMBL" id="GJH26528.1"/>
    </source>
</evidence>
<evidence type="ECO:0000256" key="2">
    <source>
        <dbReference type="ARBA" id="ARBA00022723"/>
    </source>
</evidence>
<keyword evidence="3 4" id="KW-0408">Iron</keyword>
<gene>
    <name evidence="7" type="ORF">CBA19CS42_18450</name>
</gene>
<dbReference type="SUPFAM" id="SSF46626">
    <property type="entry name" value="Cytochrome c"/>
    <property type="match status" value="1"/>
</dbReference>
<dbReference type="PROSITE" id="PS51318">
    <property type="entry name" value="TAT"/>
    <property type="match status" value="1"/>
</dbReference>
<evidence type="ECO:0000256" key="5">
    <source>
        <dbReference type="SAM" id="SignalP"/>
    </source>
</evidence>
<feature type="chain" id="PRO_5041263443" description="Cytochrome c domain-containing protein" evidence="5">
    <location>
        <begin position="28"/>
        <end position="145"/>
    </location>
</feature>
<proteinExistence type="predicted"/>
<dbReference type="GO" id="GO:0046872">
    <property type="term" value="F:metal ion binding"/>
    <property type="evidence" value="ECO:0007669"/>
    <property type="project" value="UniProtKB-KW"/>
</dbReference>
<keyword evidence="1 4" id="KW-0349">Heme</keyword>
<reference evidence="7" key="1">
    <citation type="submission" date="2022-09" db="EMBL/GenBank/DDBJ databases">
        <title>Isolation and characterization of 3-chlorobenzoate degrading bacteria from soils in Shizuoka.</title>
        <authorList>
            <person name="Ifat A."/>
            <person name="Ogawa N."/>
            <person name="Kimbara K."/>
            <person name="Moriuchi R."/>
            <person name="Dohra H."/>
            <person name="Shintani M."/>
        </authorList>
    </citation>
    <scope>NUCLEOTIDE SEQUENCE</scope>
    <source>
        <strain evidence="7">19CS4-2</strain>
    </source>
</reference>
<organism evidence="7 8">
    <name type="scientific">Caballeronia novacaledonica</name>
    <dbReference type="NCBI Taxonomy" id="1544861"/>
    <lineage>
        <taxon>Bacteria</taxon>
        <taxon>Pseudomonadati</taxon>
        <taxon>Pseudomonadota</taxon>
        <taxon>Betaproteobacteria</taxon>
        <taxon>Burkholderiales</taxon>
        <taxon>Burkholderiaceae</taxon>
        <taxon>Caballeronia</taxon>
    </lineage>
</organism>
<evidence type="ECO:0000259" key="6">
    <source>
        <dbReference type="PROSITE" id="PS51007"/>
    </source>
</evidence>
<comment type="caution">
    <text evidence="7">The sequence shown here is derived from an EMBL/GenBank/DDBJ whole genome shotgun (WGS) entry which is preliminary data.</text>
</comment>
<name>A0AA37IBX7_9BURK</name>
<dbReference type="EMBL" id="BPUS01000006">
    <property type="protein sequence ID" value="GJH26528.1"/>
    <property type="molecule type" value="Genomic_DNA"/>
</dbReference>
<keyword evidence="5" id="KW-0732">Signal</keyword>
<dbReference type="AlphaFoldDB" id="A0AA37IBX7"/>
<protein>
    <recommendedName>
        <fullName evidence="6">Cytochrome c domain-containing protein</fullName>
    </recommendedName>
</protein>
<dbReference type="InterPro" id="IPR006311">
    <property type="entry name" value="TAT_signal"/>
</dbReference>
<dbReference type="GO" id="GO:0009055">
    <property type="term" value="F:electron transfer activity"/>
    <property type="evidence" value="ECO:0007669"/>
    <property type="project" value="InterPro"/>
</dbReference>
<evidence type="ECO:0000256" key="1">
    <source>
        <dbReference type="ARBA" id="ARBA00022617"/>
    </source>
</evidence>
<accession>A0AA37IBX7</accession>
<dbReference type="GO" id="GO:0020037">
    <property type="term" value="F:heme binding"/>
    <property type="evidence" value="ECO:0007669"/>
    <property type="project" value="InterPro"/>
</dbReference>
<dbReference type="PROSITE" id="PS51007">
    <property type="entry name" value="CYTC"/>
    <property type="match status" value="1"/>
</dbReference>
<dbReference type="InterPro" id="IPR009056">
    <property type="entry name" value="Cyt_c-like_dom"/>
</dbReference>
<dbReference type="Gene3D" id="1.10.760.10">
    <property type="entry name" value="Cytochrome c-like domain"/>
    <property type="match status" value="1"/>
</dbReference>
<feature type="domain" description="Cytochrome c" evidence="6">
    <location>
        <begin position="32"/>
        <end position="145"/>
    </location>
</feature>
<evidence type="ECO:0000313" key="8">
    <source>
        <dbReference type="Proteomes" id="UP001055111"/>
    </source>
</evidence>
<evidence type="ECO:0000256" key="3">
    <source>
        <dbReference type="ARBA" id="ARBA00023004"/>
    </source>
</evidence>
<sequence>MARRRFLEARAAAMLVALVAMTPLARAQTACESADMGCAIFNGQHPMTAHLRDDDRPLPSFTTRCVNCHVSTSTKPAFAPPLTHDALLGAASRRGGPISHYDAMAFCRAVKDGVDPAGVLLRKSMPHYRIADTECQALWQYVMHR</sequence>
<dbReference type="InterPro" id="IPR036909">
    <property type="entry name" value="Cyt_c-like_dom_sf"/>
</dbReference>
<dbReference type="RefSeq" id="WP_238213124.1">
    <property type="nucleotide sequence ID" value="NZ_BPUS01000006.1"/>
</dbReference>
<feature type="signal peptide" evidence="5">
    <location>
        <begin position="1"/>
        <end position="27"/>
    </location>
</feature>
<dbReference type="Proteomes" id="UP001055111">
    <property type="component" value="Unassembled WGS sequence"/>
</dbReference>
<keyword evidence="2 4" id="KW-0479">Metal-binding</keyword>
<evidence type="ECO:0000256" key="4">
    <source>
        <dbReference type="PROSITE-ProRule" id="PRU00433"/>
    </source>
</evidence>